<dbReference type="Pfam" id="PF05239">
    <property type="entry name" value="PRC"/>
    <property type="match status" value="1"/>
</dbReference>
<keyword evidence="4" id="KW-1185">Reference proteome</keyword>
<evidence type="ECO:0000313" key="3">
    <source>
        <dbReference type="EMBL" id="MTV49155.1"/>
    </source>
</evidence>
<dbReference type="Proteomes" id="UP000430670">
    <property type="component" value="Unassembled WGS sequence"/>
</dbReference>
<dbReference type="Gene3D" id="2.30.30.240">
    <property type="entry name" value="PRC-barrel domain"/>
    <property type="match status" value="2"/>
</dbReference>
<feature type="region of interest" description="Disordered" evidence="1">
    <location>
        <begin position="214"/>
        <end position="235"/>
    </location>
</feature>
<comment type="caution">
    <text evidence="3">The sequence shown here is derived from an EMBL/GenBank/DDBJ whole genome shotgun (WGS) entry which is preliminary data.</text>
</comment>
<sequence length="297" mass="33204">MALDWGTTMIKSQQIIGLAIISIGDGRELGTVRDVVVNPDRGCLEYLMVEDDTWYLGAQILPFEKLRGLGEHAVTIESDEALQRLTELPEVLALFQRNIKINGTKVLTKRGRLLGMVDEYLIDETTGKITGSIIRPLQEGRHIPVIPAESVVTYGRDVLIVNDELDAVPSTTERPILPEPSSKQDEKEAYDQPLFIPFRPLHMDSQITEPMAKGEYADPVNPNDSEVRDNEESKAQERVPLFGEQQHKFFIGKIVTKTITNNLGDVLAEAGSVITEELIGRIKQAGKYLELIMNVRE</sequence>
<evidence type="ECO:0000313" key="4">
    <source>
        <dbReference type="Proteomes" id="UP000430670"/>
    </source>
</evidence>
<gene>
    <name evidence="3" type="ORF">GJ688_09195</name>
</gene>
<evidence type="ECO:0000259" key="2">
    <source>
        <dbReference type="Pfam" id="PF05239"/>
    </source>
</evidence>
<protein>
    <recommendedName>
        <fullName evidence="2">PRC-barrel domain-containing protein</fullName>
    </recommendedName>
</protein>
<feature type="region of interest" description="Disordered" evidence="1">
    <location>
        <begin position="170"/>
        <end position="189"/>
    </location>
</feature>
<organism evidence="3 4">
    <name type="scientific">Heliobacterium mobile</name>
    <name type="common">Heliobacillus mobilis</name>
    <dbReference type="NCBI Taxonomy" id="28064"/>
    <lineage>
        <taxon>Bacteria</taxon>
        <taxon>Bacillati</taxon>
        <taxon>Bacillota</taxon>
        <taxon>Clostridia</taxon>
        <taxon>Eubacteriales</taxon>
        <taxon>Heliobacteriaceae</taxon>
        <taxon>Heliobacterium</taxon>
    </lineage>
</organism>
<dbReference type="InterPro" id="IPR011033">
    <property type="entry name" value="PRC_barrel-like_sf"/>
</dbReference>
<feature type="domain" description="PRC-barrel" evidence="2">
    <location>
        <begin position="9"/>
        <end position="82"/>
    </location>
</feature>
<dbReference type="AlphaFoldDB" id="A0A6I3SK66"/>
<accession>A0A6I3SK66</accession>
<reference evidence="3 4" key="1">
    <citation type="submission" date="2019-11" db="EMBL/GenBank/DDBJ databases">
        <title>Whole-genome sequence of a the green, strictly anaerobic photosynthetic bacterium Heliobacillus mobilis DSM 6151.</title>
        <authorList>
            <person name="Kyndt J.A."/>
            <person name="Meyer T.E."/>
        </authorList>
    </citation>
    <scope>NUCLEOTIDE SEQUENCE [LARGE SCALE GENOMIC DNA]</scope>
    <source>
        <strain evidence="3 4">DSM 6151</strain>
    </source>
</reference>
<dbReference type="SUPFAM" id="SSF50346">
    <property type="entry name" value="PRC-barrel domain"/>
    <property type="match status" value="2"/>
</dbReference>
<evidence type="ECO:0000256" key="1">
    <source>
        <dbReference type="SAM" id="MobiDB-lite"/>
    </source>
</evidence>
<dbReference type="EMBL" id="WNKU01000008">
    <property type="protein sequence ID" value="MTV49155.1"/>
    <property type="molecule type" value="Genomic_DNA"/>
</dbReference>
<dbReference type="InterPro" id="IPR027275">
    <property type="entry name" value="PRC-brl_dom"/>
</dbReference>
<dbReference type="OrthoDB" id="53812at2"/>
<proteinExistence type="predicted"/>
<feature type="compositionally biased region" description="Basic and acidic residues" evidence="1">
    <location>
        <begin position="225"/>
        <end position="235"/>
    </location>
</feature>
<name>A0A6I3SK66_HELMO</name>